<keyword evidence="3" id="KW-1185">Reference proteome</keyword>
<reference evidence="2 3" key="1">
    <citation type="submission" date="2022-06" db="EMBL/GenBank/DDBJ databases">
        <title>Actinoplanes abujensis sp. nov., isolated from Nigerian arid soil.</title>
        <authorList>
            <person name="Ding P."/>
        </authorList>
    </citation>
    <scope>NUCLEOTIDE SEQUENCE [LARGE SCALE GENOMIC DNA]</scope>
    <source>
        <strain evidence="3">TRM88002</strain>
    </source>
</reference>
<name>A0ABT0YA74_9ACTN</name>
<comment type="caution">
    <text evidence="2">The sequence shown here is derived from an EMBL/GenBank/DDBJ whole genome shotgun (WGS) entry which is preliminary data.</text>
</comment>
<gene>
    <name evidence="2" type="ORF">LXN57_32025</name>
</gene>
<proteinExistence type="predicted"/>
<dbReference type="EMBL" id="JAMQOL010000047">
    <property type="protein sequence ID" value="MCM4082204.1"/>
    <property type="molecule type" value="Genomic_DNA"/>
</dbReference>
<evidence type="ECO:0000313" key="2">
    <source>
        <dbReference type="EMBL" id="MCM4082204.1"/>
    </source>
</evidence>
<dbReference type="RefSeq" id="WP_251801924.1">
    <property type="nucleotide sequence ID" value="NZ_JAMQOL010000047.1"/>
</dbReference>
<feature type="region of interest" description="Disordered" evidence="1">
    <location>
        <begin position="1"/>
        <end position="21"/>
    </location>
</feature>
<evidence type="ECO:0000313" key="3">
    <source>
        <dbReference type="Proteomes" id="UP001523216"/>
    </source>
</evidence>
<accession>A0ABT0YA74</accession>
<organism evidence="2 3">
    <name type="scientific">Paractinoplanes hotanensis</name>
    <dbReference type="NCBI Taxonomy" id="2906497"/>
    <lineage>
        <taxon>Bacteria</taxon>
        <taxon>Bacillati</taxon>
        <taxon>Actinomycetota</taxon>
        <taxon>Actinomycetes</taxon>
        <taxon>Micromonosporales</taxon>
        <taxon>Micromonosporaceae</taxon>
        <taxon>Paractinoplanes</taxon>
    </lineage>
</organism>
<protein>
    <submittedName>
        <fullName evidence="2">Uncharacterized protein</fullName>
    </submittedName>
</protein>
<sequence length="289" mass="31912">MPSPVADPPTVDRTGDPDELVGATEAARVLGYSRPEKLPPTLIDRADVPRGKGATRQWRRQTLWDFHDTVRTTGTTSIGGRTALDRAGIIAHTGAAVPTVANWLAHRANNGFPSPVHDRWYYQDEVDAWLADRAAASRAQLTEVDRSGDPDELVTKTQAAKILGYQDVSHLNNSTVWRNLQQLHDPADDQLLPAGGARQFFRRRAVWEAADMRPARRGRLKDAEPRTVDRAGDADELVGATEAARVLGYRHPSGLTPAILERADVPLTASTTRKWKRRTLWAIADEAEL</sequence>
<evidence type="ECO:0000256" key="1">
    <source>
        <dbReference type="SAM" id="MobiDB-lite"/>
    </source>
</evidence>
<dbReference type="Proteomes" id="UP001523216">
    <property type="component" value="Unassembled WGS sequence"/>
</dbReference>